<reference evidence="3 4" key="1">
    <citation type="journal article" date="2023" name="Microbiol. Resour. Announc.">
        <title>Complete Genome Sequence of Imperialibacter roseus strain P4T.</title>
        <authorList>
            <person name="Tizabi D.R."/>
            <person name="Bachvaroff T."/>
            <person name="Hill R.T."/>
        </authorList>
    </citation>
    <scope>NUCLEOTIDE SEQUENCE [LARGE SCALE GENOMIC DNA]</scope>
    <source>
        <strain evidence="3 4">P4T</strain>
    </source>
</reference>
<dbReference type="PANTHER" id="PTHR33371">
    <property type="entry name" value="INTERMEMBRANE PHOSPHOLIPID TRANSPORT SYSTEM BINDING PROTEIN MLAD-RELATED"/>
    <property type="match status" value="1"/>
</dbReference>
<feature type="domain" description="Mce/MlaD" evidence="2">
    <location>
        <begin position="36"/>
        <end position="112"/>
    </location>
</feature>
<evidence type="ECO:0000313" key="3">
    <source>
        <dbReference type="EMBL" id="WOK05127.1"/>
    </source>
</evidence>
<dbReference type="Proteomes" id="UP001302349">
    <property type="component" value="Chromosome"/>
</dbReference>
<sequence>MRFSKEFKVGLFTIVSGALLYYGFNFLKGTDFFSNTSKYYALYETIDGLKVANSVIVNGYSVGRISKIRILQDRGNQVLVEMTIDEDIILTDSTRAKLYNVDFLGSKAIELSIDDVGMPIEDGDTLISEIDKGITDFLKESAAPVADNLGITIRRINEILLGLQGSGEKINSTIGELQVMAHQVNGIIGENKEELNNVMISFQELAAQLSQTIKRIDPILVNANGAIEKVNALELQATLDETQELLSHVNTTLDMFNKGEGTVGRLLKEDSIYSNLNKTIEDLDSLVVHINAYPKHFFAPLGKSRKKIEKDLARDKN</sequence>
<dbReference type="PANTHER" id="PTHR33371:SF4">
    <property type="entry name" value="INTERMEMBRANE PHOSPHOLIPID TRANSPORT SYSTEM BINDING PROTEIN MLAD"/>
    <property type="match status" value="1"/>
</dbReference>
<evidence type="ECO:0000256" key="1">
    <source>
        <dbReference type="SAM" id="Phobius"/>
    </source>
</evidence>
<organism evidence="3 4">
    <name type="scientific">Imperialibacter roseus</name>
    <dbReference type="NCBI Taxonomy" id="1324217"/>
    <lineage>
        <taxon>Bacteria</taxon>
        <taxon>Pseudomonadati</taxon>
        <taxon>Bacteroidota</taxon>
        <taxon>Cytophagia</taxon>
        <taxon>Cytophagales</taxon>
        <taxon>Flammeovirgaceae</taxon>
        <taxon>Imperialibacter</taxon>
    </lineage>
</organism>
<gene>
    <name evidence="3" type="ORF">RT717_18760</name>
</gene>
<dbReference type="RefSeq" id="WP_317487919.1">
    <property type="nucleotide sequence ID" value="NZ_CP136051.1"/>
</dbReference>
<accession>A0ABZ0IKS6</accession>
<protein>
    <submittedName>
        <fullName evidence="3">MlaD family protein</fullName>
    </submittedName>
</protein>
<proteinExistence type="predicted"/>
<feature type="transmembrane region" description="Helical" evidence="1">
    <location>
        <begin position="7"/>
        <end position="24"/>
    </location>
</feature>
<evidence type="ECO:0000259" key="2">
    <source>
        <dbReference type="Pfam" id="PF02470"/>
    </source>
</evidence>
<dbReference type="Pfam" id="PF02470">
    <property type="entry name" value="MlaD"/>
    <property type="match status" value="1"/>
</dbReference>
<keyword evidence="1" id="KW-1133">Transmembrane helix</keyword>
<keyword evidence="1" id="KW-0812">Transmembrane</keyword>
<name>A0ABZ0IKS6_9BACT</name>
<evidence type="ECO:0000313" key="4">
    <source>
        <dbReference type="Proteomes" id="UP001302349"/>
    </source>
</evidence>
<keyword evidence="4" id="KW-1185">Reference proteome</keyword>
<dbReference type="EMBL" id="CP136051">
    <property type="protein sequence ID" value="WOK05127.1"/>
    <property type="molecule type" value="Genomic_DNA"/>
</dbReference>
<dbReference type="InterPro" id="IPR003399">
    <property type="entry name" value="Mce/MlaD"/>
</dbReference>
<dbReference type="InterPro" id="IPR052336">
    <property type="entry name" value="MlaD_Phospholipid_Transporter"/>
</dbReference>
<keyword evidence="1" id="KW-0472">Membrane</keyword>